<keyword evidence="2" id="KW-1185">Reference proteome</keyword>
<dbReference type="EMBL" id="VXJS01000007">
    <property type="protein sequence ID" value="KAA8675589.1"/>
    <property type="molecule type" value="Genomic_DNA"/>
</dbReference>
<sequence>MNERYLAFKQWCPTGTNWEFMAFIAKRKAEFTGQPACSGHISDQSAFSAYIKDWVSANTTSSAHS</sequence>
<protein>
    <submittedName>
        <fullName evidence="1">Uncharacterized protein</fullName>
    </submittedName>
</protein>
<evidence type="ECO:0000313" key="1">
    <source>
        <dbReference type="EMBL" id="KAA8675589.1"/>
    </source>
</evidence>
<evidence type="ECO:0000313" key="2">
    <source>
        <dbReference type="Proteomes" id="UP000322521"/>
    </source>
</evidence>
<comment type="caution">
    <text evidence="1">The sequence shown here is derived from an EMBL/GenBank/DDBJ whole genome shotgun (WGS) entry which is preliminary data.</text>
</comment>
<gene>
    <name evidence="1" type="ORF">F4W18_13260</name>
</gene>
<dbReference type="Proteomes" id="UP000322521">
    <property type="component" value="Unassembled WGS sequence"/>
</dbReference>
<dbReference type="RefSeq" id="WP_081230237.1">
    <property type="nucleotide sequence ID" value="NZ_AP025494.1"/>
</dbReference>
<organism evidence="1 2">
    <name type="scientific">Vibrio gigantis</name>
    <dbReference type="NCBI Taxonomy" id="296199"/>
    <lineage>
        <taxon>Bacteria</taxon>
        <taxon>Pseudomonadati</taxon>
        <taxon>Pseudomonadota</taxon>
        <taxon>Gammaproteobacteria</taxon>
        <taxon>Vibrionales</taxon>
        <taxon>Vibrionaceae</taxon>
        <taxon>Vibrio</taxon>
    </lineage>
</organism>
<reference evidence="1 2" key="1">
    <citation type="submission" date="2019-09" db="EMBL/GenBank/DDBJ databases">
        <title>Draft genome sequence of various Type strains from the CCUG.</title>
        <authorList>
            <person name="Pineiro-Iglesias B."/>
            <person name="Tunovic T."/>
            <person name="Unosson C."/>
            <person name="Inganas E."/>
            <person name="Ohlen M."/>
            <person name="Cardew S."/>
            <person name="Jensie-Markopoulos S."/>
            <person name="Salva-Serra F."/>
            <person name="Jaen-Luchoro D."/>
            <person name="Karlsson R."/>
            <person name="Svensson-Stadler L."/>
            <person name="Chun J."/>
            <person name="Moore E."/>
        </authorList>
    </citation>
    <scope>NUCLEOTIDE SEQUENCE [LARGE SCALE GENOMIC DNA]</scope>
    <source>
        <strain evidence="1 2">CCUG 56969T</strain>
    </source>
</reference>
<dbReference type="AlphaFoldDB" id="A0A5M9NWW5"/>
<name>A0A5M9NWW5_9VIBR</name>
<accession>A0A5M9NWW5</accession>
<proteinExistence type="predicted"/>